<dbReference type="AlphaFoldDB" id="A0A2K4ZEH5"/>
<keyword evidence="2 6" id="KW-0963">Cytoplasm</keyword>
<dbReference type="GO" id="GO:0005829">
    <property type="term" value="C:cytosol"/>
    <property type="evidence" value="ECO:0007669"/>
    <property type="project" value="TreeGrafter"/>
</dbReference>
<gene>
    <name evidence="6 9" type="primary">deoB</name>
    <name evidence="9" type="ORF">AMURIS_01570</name>
</gene>
<dbReference type="GO" id="GO:0043094">
    <property type="term" value="P:metabolic compound salvage"/>
    <property type="evidence" value="ECO:0007669"/>
    <property type="project" value="UniProtKB-UniRule"/>
</dbReference>
<evidence type="ECO:0000256" key="2">
    <source>
        <dbReference type="ARBA" id="ARBA00022490"/>
    </source>
</evidence>
<dbReference type="GO" id="GO:0006015">
    <property type="term" value="P:5-phosphoribose 1-diphosphate biosynthetic process"/>
    <property type="evidence" value="ECO:0007669"/>
    <property type="project" value="UniProtKB-UniPathway"/>
</dbReference>
<evidence type="ECO:0000256" key="1">
    <source>
        <dbReference type="ARBA" id="ARBA00010373"/>
    </source>
</evidence>
<name>A0A2K4ZEH5_9FIRM</name>
<dbReference type="Gene3D" id="3.30.70.1250">
    <property type="entry name" value="Phosphopentomutase"/>
    <property type="match status" value="1"/>
</dbReference>
<comment type="pathway">
    <text evidence="6">Carbohydrate degradation; 2-deoxy-D-ribose 1-phosphate degradation; D-glyceraldehyde 3-phosphate and acetaldehyde from 2-deoxy-alpha-D-ribose 1-phosphate: step 1/2.</text>
</comment>
<feature type="binding site" evidence="6">
    <location>
        <position position="36"/>
    </location>
    <ligand>
        <name>Mn(2+)</name>
        <dbReference type="ChEBI" id="CHEBI:29035"/>
        <label>1</label>
    </ligand>
</feature>
<keyword evidence="4 6" id="KW-0464">Manganese</keyword>
<dbReference type="Proteomes" id="UP000236311">
    <property type="component" value="Unassembled WGS sequence"/>
</dbReference>
<dbReference type="GO" id="GO:0000287">
    <property type="term" value="F:magnesium ion binding"/>
    <property type="evidence" value="ECO:0007669"/>
    <property type="project" value="UniProtKB-UniRule"/>
</dbReference>
<sequence length="435" mass="48632">MTLFRAENGRMANNRTKATAERTEEYMKRAFLIILDSFGIGAMEDAVSYGDVDVNTLRTVSSSPFFHLPNMGDLGLFQIDGVQVKQMAETETHRALIARMTERSRGKDTTIGHWEIAGVYSPKPLPTYPEGFPEEVLDAFRKRTGRGVLCNLPYSGTAVIQEYGDAHMRTGDLIVYTSADSVFQIAAHEEIVPLEQLYEYCRMAREILQGEHGVGRVIARPFVGPCGGQFTRTAHRHDFSILPPSTTMLDQLSENGKTVIGVGKIKDIFVGKGITESVYTSGNEEGMERTLEYLDRDFEGLCFINLVDYDMLYGHRRDIDGYAKALSRFDDWLPEILGKMREEDILMISADHGCDPGYLATTDHTREYTPFLMYGPKIAPANLGTRKTFADIGATVLDYFGITPAFEGESMLQYREAVTPSRIPEKCQQSGNEGL</sequence>
<evidence type="ECO:0000313" key="10">
    <source>
        <dbReference type="Proteomes" id="UP000236311"/>
    </source>
</evidence>
<comment type="similarity">
    <text evidence="1 6">Belongs to the phosphopentomutase family.</text>
</comment>
<accession>A0A2K4ZEH5</accession>
<dbReference type="PANTHER" id="PTHR21110:SF0">
    <property type="entry name" value="PHOSPHOPENTOMUTASE"/>
    <property type="match status" value="1"/>
</dbReference>
<dbReference type="NCBIfam" id="NF003766">
    <property type="entry name" value="PRK05362.1"/>
    <property type="match status" value="1"/>
</dbReference>
<keyword evidence="3 6" id="KW-0479">Metal-binding</keyword>
<evidence type="ECO:0000256" key="3">
    <source>
        <dbReference type="ARBA" id="ARBA00022723"/>
    </source>
</evidence>
<evidence type="ECO:0000313" key="9">
    <source>
        <dbReference type="EMBL" id="SOY28856.1"/>
    </source>
</evidence>
<feature type="binding site" evidence="6">
    <location>
        <position position="364"/>
    </location>
    <ligand>
        <name>Mn(2+)</name>
        <dbReference type="ChEBI" id="CHEBI:29035"/>
        <label>2</label>
    </ligand>
</feature>
<dbReference type="UniPathway" id="UPA00087">
    <property type="reaction ID" value="UER00173"/>
</dbReference>
<dbReference type="InterPro" id="IPR024052">
    <property type="entry name" value="Phosphopentomutase_DeoB_cap_sf"/>
</dbReference>
<feature type="binding site" evidence="6">
    <location>
        <position position="352"/>
    </location>
    <ligand>
        <name>Mn(2+)</name>
        <dbReference type="ChEBI" id="CHEBI:29035"/>
        <label>1</label>
    </ligand>
</feature>
<evidence type="ECO:0000256" key="5">
    <source>
        <dbReference type="ARBA" id="ARBA00023235"/>
    </source>
</evidence>
<evidence type="ECO:0000256" key="7">
    <source>
        <dbReference type="NCBIfam" id="TIGR01696"/>
    </source>
</evidence>
<dbReference type="CDD" id="cd16009">
    <property type="entry name" value="PPM"/>
    <property type="match status" value="1"/>
</dbReference>
<comment type="catalytic activity">
    <reaction evidence="6">
        <text>2-deoxy-alpha-D-ribose 1-phosphate = 2-deoxy-D-ribose 5-phosphate</text>
        <dbReference type="Rhea" id="RHEA:27658"/>
        <dbReference type="ChEBI" id="CHEBI:57259"/>
        <dbReference type="ChEBI" id="CHEBI:62877"/>
        <dbReference type="EC" id="5.4.2.7"/>
    </reaction>
</comment>
<evidence type="ECO:0000259" key="8">
    <source>
        <dbReference type="Pfam" id="PF01676"/>
    </source>
</evidence>
<comment type="catalytic activity">
    <reaction evidence="6">
        <text>alpha-D-ribose 1-phosphate = D-ribose 5-phosphate</text>
        <dbReference type="Rhea" id="RHEA:18793"/>
        <dbReference type="ChEBI" id="CHEBI:57720"/>
        <dbReference type="ChEBI" id="CHEBI:78346"/>
        <dbReference type="EC" id="5.4.2.7"/>
    </reaction>
</comment>
<feature type="binding site" evidence="6">
    <location>
        <position position="315"/>
    </location>
    <ligand>
        <name>Mn(2+)</name>
        <dbReference type="ChEBI" id="CHEBI:29035"/>
        <label>2</label>
    </ligand>
</feature>
<keyword evidence="10" id="KW-1185">Reference proteome</keyword>
<dbReference type="Gene3D" id="3.40.720.10">
    <property type="entry name" value="Alkaline Phosphatase, subunit A"/>
    <property type="match status" value="1"/>
</dbReference>
<feature type="domain" description="Metalloenzyme" evidence="8">
    <location>
        <begin position="28"/>
        <end position="402"/>
    </location>
</feature>
<dbReference type="PIRSF" id="PIRSF001491">
    <property type="entry name" value="Ppentomutase"/>
    <property type="match status" value="1"/>
</dbReference>
<organism evidence="9 10">
    <name type="scientific">Acetatifactor muris</name>
    <dbReference type="NCBI Taxonomy" id="879566"/>
    <lineage>
        <taxon>Bacteria</taxon>
        <taxon>Bacillati</taxon>
        <taxon>Bacillota</taxon>
        <taxon>Clostridia</taxon>
        <taxon>Lachnospirales</taxon>
        <taxon>Lachnospiraceae</taxon>
        <taxon>Acetatifactor</taxon>
    </lineage>
</organism>
<reference evidence="9 10" key="1">
    <citation type="submission" date="2018-01" db="EMBL/GenBank/DDBJ databases">
        <authorList>
            <person name="Gaut B.S."/>
            <person name="Morton B.R."/>
            <person name="Clegg M.T."/>
            <person name="Duvall M.R."/>
        </authorList>
    </citation>
    <scope>NUCLEOTIDE SEQUENCE [LARGE SCALE GENOMIC DNA]</scope>
    <source>
        <strain evidence="9">GP69</strain>
    </source>
</reference>
<dbReference type="PANTHER" id="PTHR21110">
    <property type="entry name" value="PHOSPHOPENTOMUTASE"/>
    <property type="match status" value="1"/>
</dbReference>
<dbReference type="Pfam" id="PF01676">
    <property type="entry name" value="Metalloenzyme"/>
    <property type="match status" value="1"/>
</dbReference>
<dbReference type="EC" id="5.4.2.7" evidence="6 7"/>
<dbReference type="GO" id="GO:0006018">
    <property type="term" value="P:2-deoxyribose 1-phosphate catabolic process"/>
    <property type="evidence" value="ECO:0007669"/>
    <property type="project" value="UniProtKB-UniRule"/>
</dbReference>
<protein>
    <recommendedName>
        <fullName evidence="6 7">Phosphopentomutase</fullName>
        <ecNumber evidence="6 7">5.4.2.7</ecNumber>
    </recommendedName>
    <alternativeName>
        <fullName evidence="6">Phosphodeoxyribomutase</fullName>
    </alternativeName>
</protein>
<feature type="binding site" evidence="6">
    <location>
        <position position="310"/>
    </location>
    <ligand>
        <name>Mn(2+)</name>
        <dbReference type="ChEBI" id="CHEBI:29035"/>
        <label>2</label>
    </ligand>
</feature>
<dbReference type="FunFam" id="3.30.70.1250:FF:000001">
    <property type="entry name" value="Phosphopentomutase"/>
    <property type="match status" value="1"/>
</dbReference>
<comment type="function">
    <text evidence="6">Isomerase that catalyzes the conversion of deoxy-ribose 1-phosphate (dRib-1-P) and ribose 1-phosphate (Rib-1-P) to deoxy-ribose 5-phosphate (dRib-5-P) and ribose 5-phosphate (Rib-5-P), respectively.</text>
</comment>
<dbReference type="GO" id="GO:0030145">
    <property type="term" value="F:manganese ion binding"/>
    <property type="evidence" value="ECO:0007669"/>
    <property type="project" value="UniProtKB-UniRule"/>
</dbReference>
<proteinExistence type="inferred from homology"/>
<comment type="subcellular location">
    <subcellularLocation>
        <location evidence="6">Cytoplasm</location>
    </subcellularLocation>
</comment>
<dbReference type="InterPro" id="IPR017850">
    <property type="entry name" value="Alkaline_phosphatase_core_sf"/>
</dbReference>
<dbReference type="InterPro" id="IPR010045">
    <property type="entry name" value="DeoB"/>
</dbReference>
<dbReference type="HAMAP" id="MF_00740">
    <property type="entry name" value="Phosphopentomut"/>
    <property type="match status" value="1"/>
</dbReference>
<feature type="binding site" evidence="6">
    <location>
        <position position="351"/>
    </location>
    <ligand>
        <name>Mn(2+)</name>
        <dbReference type="ChEBI" id="CHEBI:29035"/>
        <label>1</label>
    </ligand>
</feature>
<dbReference type="SUPFAM" id="SSF143856">
    <property type="entry name" value="DeoB insert domain-like"/>
    <property type="match status" value="1"/>
</dbReference>
<comment type="cofactor">
    <cofactor evidence="6">
        <name>Mn(2+)</name>
        <dbReference type="ChEBI" id="CHEBI:29035"/>
    </cofactor>
    <text evidence="6">Binds 2 manganese ions.</text>
</comment>
<evidence type="ECO:0000256" key="4">
    <source>
        <dbReference type="ARBA" id="ARBA00023211"/>
    </source>
</evidence>
<keyword evidence="5 6" id="KW-0413">Isomerase</keyword>
<dbReference type="GO" id="GO:0009117">
    <property type="term" value="P:nucleotide metabolic process"/>
    <property type="evidence" value="ECO:0007669"/>
    <property type="project" value="UniProtKB-UniRule"/>
</dbReference>
<dbReference type="SUPFAM" id="SSF53649">
    <property type="entry name" value="Alkaline phosphatase-like"/>
    <property type="match status" value="1"/>
</dbReference>
<dbReference type="NCBIfam" id="TIGR01696">
    <property type="entry name" value="deoB"/>
    <property type="match status" value="1"/>
</dbReference>
<dbReference type="GO" id="GO:0008973">
    <property type="term" value="F:phosphopentomutase activity"/>
    <property type="evidence" value="ECO:0007669"/>
    <property type="project" value="UniProtKB-UniRule"/>
</dbReference>
<evidence type="ECO:0000256" key="6">
    <source>
        <dbReference type="HAMAP-Rule" id="MF_00740"/>
    </source>
</evidence>
<dbReference type="EMBL" id="OFSM01000007">
    <property type="protein sequence ID" value="SOY28856.1"/>
    <property type="molecule type" value="Genomic_DNA"/>
</dbReference>
<dbReference type="InterPro" id="IPR006124">
    <property type="entry name" value="Metalloenzyme"/>
</dbReference>